<dbReference type="AlphaFoldDB" id="A0A061EG54"/>
<proteinExistence type="predicted"/>
<dbReference type="HOGENOM" id="CLU_1762071_0_0_1"/>
<feature type="compositionally biased region" description="Basic and acidic residues" evidence="1">
    <location>
        <begin position="17"/>
        <end position="27"/>
    </location>
</feature>
<name>A0A061EG54_THECC</name>
<evidence type="ECO:0000256" key="1">
    <source>
        <dbReference type="SAM" id="MobiDB-lite"/>
    </source>
</evidence>
<sequence length="148" mass="15921">MPQKKKAQSSGQPTRKIKMDDSTKKGEGASFGKPKGAATKCRCKTKEDTKVDGKSKDGSKSVCKSENDIATKAKDHTPKSGRPLGDIALKVGNESKNENNDDAPKSTKSKDDGSVTPKAPPSQSKALQRQPSPSKKPLRFPLILRVNF</sequence>
<gene>
    <name evidence="2" type="ORF">TCM_011197</name>
</gene>
<dbReference type="STRING" id="3641.A0A061EG54"/>
<keyword evidence="3" id="KW-1185">Reference proteome</keyword>
<dbReference type="EMBL" id="CM001880">
    <property type="protein sequence ID" value="EOY01254.1"/>
    <property type="molecule type" value="Genomic_DNA"/>
</dbReference>
<dbReference type="Gramene" id="EOY01254">
    <property type="protein sequence ID" value="EOY01254"/>
    <property type="gene ID" value="TCM_011197"/>
</dbReference>
<reference evidence="2 3" key="1">
    <citation type="journal article" date="2013" name="Genome Biol.">
        <title>The genome sequence of the most widely cultivated cacao type and its use to identify candidate genes regulating pod color.</title>
        <authorList>
            <person name="Motamayor J.C."/>
            <person name="Mockaitis K."/>
            <person name="Schmutz J."/>
            <person name="Haiminen N."/>
            <person name="Iii D.L."/>
            <person name="Cornejo O."/>
            <person name="Findley S.D."/>
            <person name="Zheng P."/>
            <person name="Utro F."/>
            <person name="Royaert S."/>
            <person name="Saski C."/>
            <person name="Jenkins J."/>
            <person name="Podicheti R."/>
            <person name="Zhao M."/>
            <person name="Scheffler B.E."/>
            <person name="Stack J.C."/>
            <person name="Feltus F.A."/>
            <person name="Mustiga G.M."/>
            <person name="Amores F."/>
            <person name="Phillips W."/>
            <person name="Marelli J.P."/>
            <person name="May G.D."/>
            <person name="Shapiro H."/>
            <person name="Ma J."/>
            <person name="Bustamante C.D."/>
            <person name="Schnell R.J."/>
            <person name="Main D."/>
            <person name="Gilbert D."/>
            <person name="Parida L."/>
            <person name="Kuhn D.N."/>
        </authorList>
    </citation>
    <scope>NUCLEOTIDE SEQUENCE [LARGE SCALE GENOMIC DNA]</scope>
    <source>
        <strain evidence="3">cv. Matina 1-6</strain>
    </source>
</reference>
<organism evidence="2 3">
    <name type="scientific">Theobroma cacao</name>
    <name type="common">Cacao</name>
    <name type="synonym">Cocoa</name>
    <dbReference type="NCBI Taxonomy" id="3641"/>
    <lineage>
        <taxon>Eukaryota</taxon>
        <taxon>Viridiplantae</taxon>
        <taxon>Streptophyta</taxon>
        <taxon>Embryophyta</taxon>
        <taxon>Tracheophyta</taxon>
        <taxon>Spermatophyta</taxon>
        <taxon>Magnoliopsida</taxon>
        <taxon>eudicotyledons</taxon>
        <taxon>Gunneridae</taxon>
        <taxon>Pentapetalae</taxon>
        <taxon>rosids</taxon>
        <taxon>malvids</taxon>
        <taxon>Malvales</taxon>
        <taxon>Malvaceae</taxon>
        <taxon>Byttnerioideae</taxon>
        <taxon>Theobroma</taxon>
    </lineage>
</organism>
<feature type="compositionally biased region" description="Basic and acidic residues" evidence="1">
    <location>
        <begin position="44"/>
        <end position="78"/>
    </location>
</feature>
<feature type="compositionally biased region" description="Polar residues" evidence="1">
    <location>
        <begin position="121"/>
        <end position="133"/>
    </location>
</feature>
<evidence type="ECO:0000313" key="3">
    <source>
        <dbReference type="Proteomes" id="UP000026915"/>
    </source>
</evidence>
<protein>
    <submittedName>
        <fullName evidence="2">Uncharacterized protein</fullName>
    </submittedName>
</protein>
<evidence type="ECO:0000313" key="2">
    <source>
        <dbReference type="EMBL" id="EOY01254.1"/>
    </source>
</evidence>
<dbReference type="InParanoid" id="A0A061EG54"/>
<dbReference type="Proteomes" id="UP000026915">
    <property type="component" value="Chromosome 2"/>
</dbReference>
<accession>A0A061EG54</accession>
<feature type="region of interest" description="Disordered" evidence="1">
    <location>
        <begin position="1"/>
        <end position="148"/>
    </location>
</feature>
<feature type="compositionally biased region" description="Basic and acidic residues" evidence="1">
    <location>
        <begin position="93"/>
        <end position="113"/>
    </location>
</feature>